<evidence type="ECO:0000313" key="5">
    <source>
        <dbReference type="EMBL" id="RUP50411.1"/>
    </source>
</evidence>
<keyword evidence="2" id="KW-0053">Apoptosis</keyword>
<keyword evidence="6" id="KW-1185">Reference proteome</keyword>
<dbReference type="PANTHER" id="PTHR48104:SF30">
    <property type="entry name" value="METACASPASE-1"/>
    <property type="match status" value="1"/>
</dbReference>
<dbReference type="GO" id="GO:0006915">
    <property type="term" value="P:apoptotic process"/>
    <property type="evidence" value="ECO:0007669"/>
    <property type="project" value="UniProtKB-KW"/>
</dbReference>
<keyword evidence="3" id="KW-0788">Thiol protease</keyword>
<comment type="similarity">
    <text evidence="1">Belongs to the peptidase C14B family.</text>
</comment>
<dbReference type="SUPFAM" id="SSF52129">
    <property type="entry name" value="Caspase-like"/>
    <property type="match status" value="1"/>
</dbReference>
<dbReference type="InterPro" id="IPR050452">
    <property type="entry name" value="Metacaspase"/>
</dbReference>
<protein>
    <recommendedName>
        <fullName evidence="4">Peptidase C14 caspase domain-containing protein</fullName>
    </recommendedName>
</protein>
<dbReference type="GO" id="GO:0005737">
    <property type="term" value="C:cytoplasm"/>
    <property type="evidence" value="ECO:0007669"/>
    <property type="project" value="TreeGrafter"/>
</dbReference>
<dbReference type="AlphaFoldDB" id="A0A433DHT9"/>
<dbReference type="Gene3D" id="3.40.50.1460">
    <property type="match status" value="1"/>
</dbReference>
<sequence>MNNFTKGYALLIGTGVNASGEPDPAYDSTINDTNWLHEILTDRKRCAYKPEQVIKLTGPETTRGNILDAMDSMSRDANEDSTVIIFFSGHGGRAKDDKTFLIPFGYQDGQDPAKFAVDAKCLKDCLAKFDVKKLVLLINCCHAAGVVTETTFTPTLSSNEEQEQELGLRNMVLNESQINRLNQGTGFVVMSSSLASEVSYTGYLRNARGKEKYSAFTIGIGNALSGRGQQGDGLVYVTDLTSKCRSFVVEKTKNKQHPYFKLCCDDFPIAYYNGGLSTGASVLGDDFIEAEPDEAEAAPEPAPKRVRQQPNIITTNNIKNMKVGGNAYYAPITTTVTGGAIHFGTVNHGPITNTISGGSFGNGAFNSGSNPQ</sequence>
<organism evidence="5 6">
    <name type="scientific">Jimgerdemannia flammicorona</name>
    <dbReference type="NCBI Taxonomy" id="994334"/>
    <lineage>
        <taxon>Eukaryota</taxon>
        <taxon>Fungi</taxon>
        <taxon>Fungi incertae sedis</taxon>
        <taxon>Mucoromycota</taxon>
        <taxon>Mucoromycotina</taxon>
        <taxon>Endogonomycetes</taxon>
        <taxon>Endogonales</taxon>
        <taxon>Endogonaceae</taxon>
        <taxon>Jimgerdemannia</taxon>
    </lineage>
</organism>
<reference evidence="5 6" key="1">
    <citation type="journal article" date="2018" name="New Phytol.">
        <title>Phylogenomics of Endogonaceae and evolution of mycorrhizas within Mucoromycota.</title>
        <authorList>
            <person name="Chang Y."/>
            <person name="Desiro A."/>
            <person name="Na H."/>
            <person name="Sandor L."/>
            <person name="Lipzen A."/>
            <person name="Clum A."/>
            <person name="Barry K."/>
            <person name="Grigoriev I.V."/>
            <person name="Martin F.M."/>
            <person name="Stajich J.E."/>
            <person name="Smith M.E."/>
            <person name="Bonito G."/>
            <person name="Spatafora J.W."/>
        </authorList>
    </citation>
    <scope>NUCLEOTIDE SEQUENCE [LARGE SCALE GENOMIC DNA]</scope>
    <source>
        <strain evidence="5 6">GMNB39</strain>
    </source>
</reference>
<proteinExistence type="inferred from homology"/>
<comment type="caution">
    <text evidence="5">The sequence shown here is derived from an EMBL/GenBank/DDBJ whole genome shotgun (WGS) entry which is preliminary data.</text>
</comment>
<dbReference type="Pfam" id="PF00656">
    <property type="entry name" value="Peptidase_C14"/>
    <property type="match status" value="1"/>
</dbReference>
<evidence type="ECO:0000259" key="4">
    <source>
        <dbReference type="Pfam" id="PF00656"/>
    </source>
</evidence>
<dbReference type="GO" id="GO:0006508">
    <property type="term" value="P:proteolysis"/>
    <property type="evidence" value="ECO:0007669"/>
    <property type="project" value="InterPro"/>
</dbReference>
<dbReference type="InterPro" id="IPR029030">
    <property type="entry name" value="Caspase-like_dom_sf"/>
</dbReference>
<dbReference type="PANTHER" id="PTHR48104">
    <property type="entry name" value="METACASPASE-4"/>
    <property type="match status" value="1"/>
</dbReference>
<name>A0A433DHT9_9FUNG</name>
<dbReference type="InterPro" id="IPR011600">
    <property type="entry name" value="Pept_C14_caspase"/>
</dbReference>
<dbReference type="OrthoDB" id="3223806at2759"/>
<dbReference type="EMBL" id="RBNI01001445">
    <property type="protein sequence ID" value="RUP50411.1"/>
    <property type="molecule type" value="Genomic_DNA"/>
</dbReference>
<evidence type="ECO:0000313" key="6">
    <source>
        <dbReference type="Proteomes" id="UP000268093"/>
    </source>
</evidence>
<keyword evidence="3" id="KW-0378">Hydrolase</keyword>
<evidence type="ECO:0000256" key="3">
    <source>
        <dbReference type="ARBA" id="ARBA00022807"/>
    </source>
</evidence>
<gene>
    <name evidence="5" type="ORF">BC936DRAFT_139202</name>
</gene>
<dbReference type="Proteomes" id="UP000268093">
    <property type="component" value="Unassembled WGS sequence"/>
</dbReference>
<feature type="domain" description="Peptidase C14 caspase" evidence="4">
    <location>
        <begin position="7"/>
        <end position="261"/>
    </location>
</feature>
<keyword evidence="3" id="KW-0645">Protease</keyword>
<dbReference type="GO" id="GO:0004197">
    <property type="term" value="F:cysteine-type endopeptidase activity"/>
    <property type="evidence" value="ECO:0007669"/>
    <property type="project" value="InterPro"/>
</dbReference>
<evidence type="ECO:0000256" key="2">
    <source>
        <dbReference type="ARBA" id="ARBA00022703"/>
    </source>
</evidence>
<evidence type="ECO:0000256" key="1">
    <source>
        <dbReference type="ARBA" id="ARBA00009005"/>
    </source>
</evidence>
<accession>A0A433DHT9</accession>